<protein>
    <submittedName>
        <fullName evidence="1">Uncharacterized protein</fullName>
    </submittedName>
</protein>
<organism evidence="1 2">
    <name type="scientific">Aureimonas ureilytica</name>
    <dbReference type="NCBI Taxonomy" id="401562"/>
    <lineage>
        <taxon>Bacteria</taxon>
        <taxon>Pseudomonadati</taxon>
        <taxon>Pseudomonadota</taxon>
        <taxon>Alphaproteobacteria</taxon>
        <taxon>Hyphomicrobiales</taxon>
        <taxon>Aurantimonadaceae</taxon>
        <taxon>Aureimonas</taxon>
    </lineage>
</organism>
<evidence type="ECO:0000313" key="2">
    <source>
        <dbReference type="Proteomes" id="UP000078272"/>
    </source>
</evidence>
<dbReference type="PATRIC" id="fig|401562.3.peg.2203"/>
<evidence type="ECO:0000313" key="1">
    <source>
        <dbReference type="EMBL" id="KTQ95131.1"/>
    </source>
</evidence>
<dbReference type="OrthoDB" id="9882869at2"/>
<dbReference type="Proteomes" id="UP000078272">
    <property type="component" value="Unassembled WGS sequence"/>
</dbReference>
<name>A0A175R967_9HYPH</name>
<dbReference type="EMBL" id="LDPZ01000024">
    <property type="protein sequence ID" value="KTQ95131.1"/>
    <property type="molecule type" value="Genomic_DNA"/>
</dbReference>
<comment type="caution">
    <text evidence="1">The sequence shown here is derived from an EMBL/GenBank/DDBJ whole genome shotgun (WGS) entry which is preliminary data.</text>
</comment>
<sequence>MPTTSVKLANRICRHLGLDEDAKQRLHRTFRNIVTREIVPGTVDPDDARGTIQLDDDAAATAVLLVPLADMAVDARGLREVSQALLRADHLTGEKEPPIERAIAATRAGKSVTLLVELRWVASSAVASRKVRLVIEGDAEAPDAKRIAKAWRDAFTLELARIEVPASTWLRMYLADDAA</sequence>
<gene>
    <name evidence="1" type="ORF">NS226_13160</name>
</gene>
<accession>A0A175R967</accession>
<proteinExistence type="predicted"/>
<dbReference type="RefSeq" id="WP_058635363.1">
    <property type="nucleotide sequence ID" value="NZ_LDPZ01000024.1"/>
</dbReference>
<dbReference type="AlphaFoldDB" id="A0A175R967"/>
<reference evidence="1 2" key="1">
    <citation type="journal article" date="2016" name="Front. Microbiol.">
        <title>Genomic Resource of Rice Seed Associated Bacteria.</title>
        <authorList>
            <person name="Midha S."/>
            <person name="Bansal K."/>
            <person name="Sharma S."/>
            <person name="Kumar N."/>
            <person name="Patil P.P."/>
            <person name="Chaudhry V."/>
            <person name="Patil P.B."/>
        </authorList>
    </citation>
    <scope>NUCLEOTIDE SEQUENCE [LARGE SCALE GENOMIC DNA]</scope>
    <source>
        <strain evidence="1 2">NS226</strain>
    </source>
</reference>